<keyword evidence="3" id="KW-1185">Reference proteome</keyword>
<gene>
    <name evidence="2" type="ordered locus">Hmuk_3062</name>
</gene>
<dbReference type="STRING" id="485914.Hmuk_3062"/>
<feature type="region of interest" description="Disordered" evidence="1">
    <location>
        <begin position="33"/>
        <end position="52"/>
    </location>
</feature>
<evidence type="ECO:0000313" key="2">
    <source>
        <dbReference type="EMBL" id="ACV49167.1"/>
    </source>
</evidence>
<feature type="compositionally biased region" description="Acidic residues" evidence="1">
    <location>
        <begin position="41"/>
        <end position="52"/>
    </location>
</feature>
<dbReference type="KEGG" id="hmu:Hmuk_3062"/>
<protein>
    <submittedName>
        <fullName evidence="2">Uncharacterized protein</fullName>
    </submittedName>
</protein>
<sequence>MIMGNYLTFEGELSPVMATKQTVGMNHLTVVPANFDRDDSSSADDDPAEPEQ</sequence>
<reference evidence="2 3" key="1">
    <citation type="journal article" date="2009" name="Stand. Genomic Sci.">
        <title>Complete genome sequence of Halomicrobium mukohataei type strain (arg-2).</title>
        <authorList>
            <person name="Tindall B.J."/>
            <person name="Schneider S."/>
            <person name="Lapidus A."/>
            <person name="Copeland A."/>
            <person name="Glavina Del Rio T."/>
            <person name="Nolan M."/>
            <person name="Lucas S."/>
            <person name="Chen F."/>
            <person name="Tice H."/>
            <person name="Cheng J.F."/>
            <person name="Saunders E."/>
            <person name="Bruce D."/>
            <person name="Goodwin L."/>
            <person name="Pitluck S."/>
            <person name="Mikhailova N."/>
            <person name="Pati A."/>
            <person name="Ivanova N."/>
            <person name="Mavrommatis K."/>
            <person name="Chen A."/>
            <person name="Palaniappan K."/>
            <person name="Chain P."/>
            <person name="Land M."/>
            <person name="Hauser L."/>
            <person name="Chang Y.J."/>
            <person name="Jeffries C.D."/>
            <person name="Brettin T."/>
            <person name="Han C."/>
            <person name="Rohde M."/>
            <person name="Goker M."/>
            <person name="Bristow J."/>
            <person name="Eisen J.A."/>
            <person name="Markowitz V."/>
            <person name="Hugenholtz P."/>
            <person name="Klenk H.P."/>
            <person name="Kyrpides N.C."/>
            <person name="Detter J.C."/>
        </authorList>
    </citation>
    <scope>NUCLEOTIDE SEQUENCE [LARGE SCALE GENOMIC DNA]</scope>
    <source>
        <strain evidence="3">ATCC 700874 / DSM 12286 / JCM 9738 / NCIMB 13541</strain>
    </source>
</reference>
<dbReference type="AlphaFoldDB" id="C7P1S7"/>
<evidence type="ECO:0000313" key="3">
    <source>
        <dbReference type="Proteomes" id="UP000001746"/>
    </source>
</evidence>
<organism evidence="2 3">
    <name type="scientific">Halomicrobium mukohataei (strain ATCC 700874 / DSM 12286 / JCM 9738 / NCIMB 13541)</name>
    <name type="common">Haloarcula mukohataei</name>
    <dbReference type="NCBI Taxonomy" id="485914"/>
    <lineage>
        <taxon>Archaea</taxon>
        <taxon>Methanobacteriati</taxon>
        <taxon>Methanobacteriota</taxon>
        <taxon>Stenosarchaea group</taxon>
        <taxon>Halobacteria</taxon>
        <taxon>Halobacteriales</taxon>
        <taxon>Haloarculaceae</taxon>
        <taxon>Halomicrobium</taxon>
    </lineage>
</organism>
<dbReference type="HOGENOM" id="CLU_3075220_0_0_2"/>
<evidence type="ECO:0000256" key="1">
    <source>
        <dbReference type="SAM" id="MobiDB-lite"/>
    </source>
</evidence>
<dbReference type="Proteomes" id="UP000001746">
    <property type="component" value="Chromosome"/>
</dbReference>
<proteinExistence type="predicted"/>
<accession>C7P1S7</accession>
<name>C7P1S7_HALMD</name>
<dbReference type="EMBL" id="CP001688">
    <property type="protein sequence ID" value="ACV49167.1"/>
    <property type="molecule type" value="Genomic_DNA"/>
</dbReference>